<dbReference type="InterPro" id="IPR011010">
    <property type="entry name" value="DNA_brk_join_enz"/>
</dbReference>
<evidence type="ECO:0000256" key="3">
    <source>
        <dbReference type="ARBA" id="ARBA00023172"/>
    </source>
</evidence>
<dbReference type="SUPFAM" id="SSF56349">
    <property type="entry name" value="DNA breaking-rejoining enzymes"/>
    <property type="match status" value="1"/>
</dbReference>
<comment type="caution">
    <text evidence="5">The sequence shown here is derived from an EMBL/GenBank/DDBJ whole genome shotgun (WGS) entry which is preliminary data.</text>
</comment>
<evidence type="ECO:0000313" key="5">
    <source>
        <dbReference type="EMBL" id="GAA1402111.1"/>
    </source>
</evidence>
<dbReference type="Pfam" id="PF00589">
    <property type="entry name" value="Phage_integrase"/>
    <property type="match status" value="1"/>
</dbReference>
<dbReference type="Proteomes" id="UP001501414">
    <property type="component" value="Unassembled WGS sequence"/>
</dbReference>
<dbReference type="Gene3D" id="1.10.443.10">
    <property type="entry name" value="Intergrase catalytic core"/>
    <property type="match status" value="1"/>
</dbReference>
<accession>A0ABN1YBV9</accession>
<dbReference type="PROSITE" id="PS51898">
    <property type="entry name" value="TYR_RECOMBINASE"/>
    <property type="match status" value="1"/>
</dbReference>
<dbReference type="InterPro" id="IPR050090">
    <property type="entry name" value="Tyrosine_recombinase_XerCD"/>
</dbReference>
<keyword evidence="2" id="KW-0238">DNA-binding</keyword>
<feature type="domain" description="Tyr recombinase" evidence="4">
    <location>
        <begin position="117"/>
        <end position="290"/>
    </location>
</feature>
<dbReference type="EMBL" id="BAAAJK010000053">
    <property type="protein sequence ID" value="GAA1402111.1"/>
    <property type="molecule type" value="Genomic_DNA"/>
</dbReference>
<evidence type="ECO:0000256" key="1">
    <source>
        <dbReference type="ARBA" id="ARBA00008857"/>
    </source>
</evidence>
<evidence type="ECO:0000256" key="2">
    <source>
        <dbReference type="ARBA" id="ARBA00023125"/>
    </source>
</evidence>
<organism evidence="5 6">
    <name type="scientific">Pseudonocardia kongjuensis</name>
    <dbReference type="NCBI Taxonomy" id="102227"/>
    <lineage>
        <taxon>Bacteria</taxon>
        <taxon>Bacillati</taxon>
        <taxon>Actinomycetota</taxon>
        <taxon>Actinomycetes</taxon>
        <taxon>Pseudonocardiales</taxon>
        <taxon>Pseudonocardiaceae</taxon>
        <taxon>Pseudonocardia</taxon>
    </lineage>
</organism>
<keyword evidence="3" id="KW-0233">DNA recombination</keyword>
<comment type="similarity">
    <text evidence="1">Belongs to the 'phage' integrase family.</text>
</comment>
<reference evidence="5 6" key="1">
    <citation type="journal article" date="2019" name="Int. J. Syst. Evol. Microbiol.">
        <title>The Global Catalogue of Microorganisms (GCM) 10K type strain sequencing project: providing services to taxonomists for standard genome sequencing and annotation.</title>
        <authorList>
            <consortium name="The Broad Institute Genomics Platform"/>
            <consortium name="The Broad Institute Genome Sequencing Center for Infectious Disease"/>
            <person name="Wu L."/>
            <person name="Ma J."/>
        </authorList>
    </citation>
    <scope>NUCLEOTIDE SEQUENCE [LARGE SCALE GENOMIC DNA]</scope>
    <source>
        <strain evidence="5 6">JCM 11896</strain>
    </source>
</reference>
<name>A0ABN1YBV9_9PSEU</name>
<proteinExistence type="inferred from homology"/>
<sequence>MSVDHPIVPRSLPGGSYRTEQISHIEQHLDWMRRCGLADSTLKARRMVLTYVAEFLGHDPAHATAHDLDRWQSNLDTIAKVRWQTAMITPYYRWLQAHGIRQDNPAALLPRPRRRARVRRPIPEDRLFTAVVEAPMPVRAYLLLAGWSGLRATEIAALRREDITPNLDGTSWVALVRGKGDHERVVPIPDWVYEDMLPHLPDSGPCFTRLYGDRTQQITRKQVSQNVGYYLRKKRKIPDTLHSLRRRVATALLHDTRDVRMVQELLGHASLSTLHFYGDVTLQDMTSAVARLPRPEFPSAEGDDDLAESA</sequence>
<dbReference type="PANTHER" id="PTHR30349">
    <property type="entry name" value="PHAGE INTEGRASE-RELATED"/>
    <property type="match status" value="1"/>
</dbReference>
<dbReference type="PANTHER" id="PTHR30349:SF41">
    <property type="entry name" value="INTEGRASE_RECOMBINASE PROTEIN MJ0367-RELATED"/>
    <property type="match status" value="1"/>
</dbReference>
<dbReference type="RefSeq" id="WP_344029489.1">
    <property type="nucleotide sequence ID" value="NZ_BAAAJK010000053.1"/>
</dbReference>
<evidence type="ECO:0000259" key="4">
    <source>
        <dbReference type="PROSITE" id="PS51898"/>
    </source>
</evidence>
<dbReference type="InterPro" id="IPR002104">
    <property type="entry name" value="Integrase_catalytic"/>
</dbReference>
<evidence type="ECO:0000313" key="6">
    <source>
        <dbReference type="Proteomes" id="UP001501414"/>
    </source>
</evidence>
<dbReference type="InterPro" id="IPR013762">
    <property type="entry name" value="Integrase-like_cat_sf"/>
</dbReference>
<keyword evidence="6" id="KW-1185">Reference proteome</keyword>
<protein>
    <submittedName>
        <fullName evidence="5">Tyrosine-type recombinase/integrase</fullName>
    </submittedName>
</protein>
<gene>
    <name evidence="5" type="ORF">GCM10009613_61520</name>
</gene>